<dbReference type="OrthoDB" id="5976022at2759"/>
<dbReference type="SMART" id="SM00175">
    <property type="entry name" value="RAB"/>
    <property type="match status" value="1"/>
</dbReference>
<comment type="catalytic activity">
    <reaction evidence="4">
        <text>GTP + H2O = GDP + phosphate + H(+)</text>
        <dbReference type="Rhea" id="RHEA:19669"/>
        <dbReference type="ChEBI" id="CHEBI:15377"/>
        <dbReference type="ChEBI" id="CHEBI:15378"/>
        <dbReference type="ChEBI" id="CHEBI:37565"/>
        <dbReference type="ChEBI" id="CHEBI:43474"/>
        <dbReference type="ChEBI" id="CHEBI:58189"/>
        <dbReference type="EC" id="3.6.5.2"/>
    </reaction>
</comment>
<name>A0A9P6NKA8_9BASI</name>
<protein>
    <recommendedName>
        <fullName evidence="2">small monomeric GTPase</fullName>
        <ecNumber evidence="2">3.6.5.2</ecNumber>
    </recommendedName>
</protein>
<dbReference type="Gene3D" id="3.40.50.300">
    <property type="entry name" value="P-loop containing nucleotide triphosphate hydrolases"/>
    <property type="match status" value="1"/>
</dbReference>
<feature type="non-terminal residue" evidence="5">
    <location>
        <position position="1"/>
    </location>
</feature>
<dbReference type="InterPro" id="IPR051065">
    <property type="entry name" value="Ras-related_GTPase"/>
</dbReference>
<evidence type="ECO:0000313" key="5">
    <source>
        <dbReference type="EMBL" id="KAG0145130.1"/>
    </source>
</evidence>
<dbReference type="Proteomes" id="UP000886653">
    <property type="component" value="Unassembled WGS sequence"/>
</dbReference>
<evidence type="ECO:0000256" key="2">
    <source>
        <dbReference type="ARBA" id="ARBA00011984"/>
    </source>
</evidence>
<gene>
    <name evidence="5" type="ORF">CROQUDRAFT_46216</name>
</gene>
<dbReference type="AlphaFoldDB" id="A0A9P6NKA8"/>
<dbReference type="GO" id="GO:0003925">
    <property type="term" value="F:G protein activity"/>
    <property type="evidence" value="ECO:0007669"/>
    <property type="project" value="UniProtKB-EC"/>
</dbReference>
<evidence type="ECO:0000313" key="6">
    <source>
        <dbReference type="Proteomes" id="UP000886653"/>
    </source>
</evidence>
<dbReference type="InterPro" id="IPR027417">
    <property type="entry name" value="P-loop_NTPase"/>
</dbReference>
<dbReference type="PROSITE" id="PS51419">
    <property type="entry name" value="RAB"/>
    <property type="match status" value="1"/>
</dbReference>
<dbReference type="PRINTS" id="PR00449">
    <property type="entry name" value="RASTRNSFRMNG"/>
</dbReference>
<accession>A0A9P6NKA8</accession>
<organism evidence="5 6">
    <name type="scientific">Cronartium quercuum f. sp. fusiforme G11</name>
    <dbReference type="NCBI Taxonomy" id="708437"/>
    <lineage>
        <taxon>Eukaryota</taxon>
        <taxon>Fungi</taxon>
        <taxon>Dikarya</taxon>
        <taxon>Basidiomycota</taxon>
        <taxon>Pucciniomycotina</taxon>
        <taxon>Pucciniomycetes</taxon>
        <taxon>Pucciniales</taxon>
        <taxon>Coleosporiaceae</taxon>
        <taxon>Cronartium</taxon>
    </lineage>
</organism>
<dbReference type="SUPFAM" id="SSF52540">
    <property type="entry name" value="P-loop containing nucleoside triphosphate hydrolases"/>
    <property type="match status" value="1"/>
</dbReference>
<keyword evidence="6" id="KW-1185">Reference proteome</keyword>
<dbReference type="GO" id="GO:0005525">
    <property type="term" value="F:GTP binding"/>
    <property type="evidence" value="ECO:0007669"/>
    <property type="project" value="InterPro"/>
</dbReference>
<evidence type="ECO:0000256" key="3">
    <source>
        <dbReference type="ARBA" id="ARBA00022801"/>
    </source>
</evidence>
<evidence type="ECO:0000256" key="4">
    <source>
        <dbReference type="ARBA" id="ARBA00048098"/>
    </source>
</evidence>
<dbReference type="PANTHER" id="PTHR45704">
    <property type="entry name" value="RAS-LIKE FAMILY MEMBER 11"/>
    <property type="match status" value="1"/>
</dbReference>
<keyword evidence="3" id="KW-0378">Hydrolase</keyword>
<proteinExistence type="inferred from homology"/>
<dbReference type="InterPro" id="IPR001806">
    <property type="entry name" value="Small_GTPase"/>
</dbReference>
<comment type="caution">
    <text evidence="5">The sequence shown here is derived from an EMBL/GenBank/DDBJ whole genome shotgun (WGS) entry which is preliminary data.</text>
</comment>
<dbReference type="EMBL" id="MU167282">
    <property type="protein sequence ID" value="KAG0145130.1"/>
    <property type="molecule type" value="Genomic_DNA"/>
</dbReference>
<evidence type="ECO:0000256" key="1">
    <source>
        <dbReference type="ARBA" id="ARBA00008344"/>
    </source>
</evidence>
<dbReference type="Pfam" id="PF00071">
    <property type="entry name" value="Ras"/>
    <property type="match status" value="1"/>
</dbReference>
<reference evidence="5" key="1">
    <citation type="submission" date="2013-11" db="EMBL/GenBank/DDBJ databases">
        <title>Genome sequence of the fusiform rust pathogen reveals effectors for host alternation and coevolution with pine.</title>
        <authorList>
            <consortium name="DOE Joint Genome Institute"/>
            <person name="Smith K."/>
            <person name="Pendleton A."/>
            <person name="Kubisiak T."/>
            <person name="Anderson C."/>
            <person name="Salamov A."/>
            <person name="Aerts A."/>
            <person name="Riley R."/>
            <person name="Clum A."/>
            <person name="Lindquist E."/>
            <person name="Ence D."/>
            <person name="Campbell M."/>
            <person name="Kronenberg Z."/>
            <person name="Feau N."/>
            <person name="Dhillon B."/>
            <person name="Hamelin R."/>
            <person name="Burleigh J."/>
            <person name="Smith J."/>
            <person name="Yandell M."/>
            <person name="Nelson C."/>
            <person name="Grigoriev I."/>
            <person name="Davis J."/>
        </authorList>
    </citation>
    <scope>NUCLEOTIDE SEQUENCE</scope>
    <source>
        <strain evidence="5">G11</strain>
    </source>
</reference>
<dbReference type="PROSITE" id="PS51421">
    <property type="entry name" value="RAS"/>
    <property type="match status" value="1"/>
</dbReference>
<dbReference type="SMART" id="SM00173">
    <property type="entry name" value="RAS"/>
    <property type="match status" value="1"/>
</dbReference>
<comment type="similarity">
    <text evidence="1">Belongs to the small GTPase superfamily. Ras family.</text>
</comment>
<sequence length="114" mass="12428">SAESIPGFLELIAKWKNGNTSFRHKNRSSVDTDLNPQNLASPFAIAGNKADLIHSRVVSTSHGLSLANSTGGSFYECSAKENINVQELFFDLVRSVAMIRKASAAHRKNPVNRT</sequence>
<dbReference type="EC" id="3.6.5.2" evidence="2"/>